<dbReference type="HAMAP" id="MF_00819">
    <property type="entry name" value="SpoVG"/>
    <property type="match status" value="1"/>
</dbReference>
<dbReference type="RefSeq" id="WP_015469580.1">
    <property type="nucleotide sequence ID" value="NC_020813.1"/>
</dbReference>
<keyword evidence="2 4" id="KW-0717">Septation</keyword>
<evidence type="ECO:0000256" key="1">
    <source>
        <dbReference type="ARBA" id="ARBA00022618"/>
    </source>
</evidence>
<dbReference type="InterPro" id="IPR036751">
    <property type="entry name" value="SpoVG_sf"/>
</dbReference>
<dbReference type="GO" id="GO:0030435">
    <property type="term" value="P:sporulation resulting in formation of a cellular spore"/>
    <property type="evidence" value="ECO:0007669"/>
    <property type="project" value="InterPro"/>
</dbReference>
<dbReference type="Pfam" id="PF04026">
    <property type="entry name" value="SpoVG"/>
    <property type="match status" value="1"/>
</dbReference>
<dbReference type="InterPro" id="IPR007170">
    <property type="entry name" value="SpoVG"/>
</dbReference>
<dbReference type="KEGG" id="bex:A11Q_873"/>
<dbReference type="EMBL" id="CP003537">
    <property type="protein sequence ID" value="AGH95090.1"/>
    <property type="molecule type" value="Genomic_DNA"/>
</dbReference>
<dbReference type="Gene3D" id="3.30.1120.40">
    <property type="entry name" value="Stage V sporulation protein G"/>
    <property type="match status" value="1"/>
</dbReference>
<sequence length="106" mass="12263">MKITEVKIFPVNEDRLKAYVTITIEGCFVVRDLKVIQGPQGLFVAMPSKKRKDGQFRDIAHPLNQETRQHIEDMVFEAYENQLRSMGETLVNLKRQKAPMSFGHDD</sequence>
<protein>
    <recommendedName>
        <fullName evidence="4">Putative septation protein SpoVG</fullName>
    </recommendedName>
</protein>
<keyword evidence="1 4" id="KW-0132">Cell division</keyword>
<evidence type="ECO:0000256" key="2">
    <source>
        <dbReference type="ARBA" id="ARBA00023210"/>
    </source>
</evidence>
<dbReference type="NCBIfam" id="NF009749">
    <property type="entry name" value="PRK13259.1"/>
    <property type="match status" value="1"/>
</dbReference>
<dbReference type="Proteomes" id="UP000012040">
    <property type="component" value="Chromosome"/>
</dbReference>
<reference evidence="5 6" key="1">
    <citation type="journal article" date="2013" name="ISME J.">
        <title>By their genes ye shall know them: genomic signatures of predatory bacteria.</title>
        <authorList>
            <person name="Pasternak Z."/>
            <person name="Pietrokovski S."/>
            <person name="Rotem O."/>
            <person name="Gophna U."/>
            <person name="Lurie-Weinberger M.N."/>
            <person name="Jurkevitch E."/>
        </authorList>
    </citation>
    <scope>NUCLEOTIDE SEQUENCE [LARGE SCALE GENOMIC DNA]</scope>
    <source>
        <strain evidence="5 6">JSS</strain>
    </source>
</reference>
<dbReference type="eggNOG" id="COG2088">
    <property type="taxonomic scope" value="Bacteria"/>
</dbReference>
<proteinExistence type="inferred from homology"/>
<dbReference type="GO" id="GO:0000917">
    <property type="term" value="P:division septum assembly"/>
    <property type="evidence" value="ECO:0007669"/>
    <property type="project" value="UniProtKB-KW"/>
</dbReference>
<gene>
    <name evidence="4" type="primary">spoVG</name>
    <name evidence="5" type="ORF">A11Q_873</name>
</gene>
<dbReference type="HOGENOM" id="CLU_103669_2_1_7"/>
<name>M4V9H1_9BACT</name>
<dbReference type="STRING" id="1184267.A11Q_873"/>
<comment type="similarity">
    <text evidence="4">Belongs to the SpoVG family.</text>
</comment>
<evidence type="ECO:0000313" key="6">
    <source>
        <dbReference type="Proteomes" id="UP000012040"/>
    </source>
</evidence>
<evidence type="ECO:0000256" key="4">
    <source>
        <dbReference type="HAMAP-Rule" id="MF_00819"/>
    </source>
</evidence>
<dbReference type="AlphaFoldDB" id="M4V9H1"/>
<keyword evidence="3 4" id="KW-0131">Cell cycle</keyword>
<dbReference type="PATRIC" id="fig|1184267.3.peg.882"/>
<dbReference type="PANTHER" id="PTHR38429:SF1">
    <property type="entry name" value="SEPTATION PROTEIN SPOVG-RELATED"/>
    <property type="match status" value="1"/>
</dbReference>
<accession>M4V9H1</accession>
<dbReference type="OrthoDB" id="9796286at2"/>
<comment type="function">
    <text evidence="4">Could be involved in septation.</text>
</comment>
<dbReference type="SUPFAM" id="SSF160537">
    <property type="entry name" value="SpoVG-like"/>
    <property type="match status" value="1"/>
</dbReference>
<dbReference type="PANTHER" id="PTHR38429">
    <property type="entry name" value="SEPTATION PROTEIN SPOVG-RELATED"/>
    <property type="match status" value="1"/>
</dbReference>
<evidence type="ECO:0000313" key="5">
    <source>
        <dbReference type="EMBL" id="AGH95090.1"/>
    </source>
</evidence>
<evidence type="ECO:0000256" key="3">
    <source>
        <dbReference type="ARBA" id="ARBA00023306"/>
    </source>
</evidence>
<keyword evidence="6" id="KW-1185">Reference proteome</keyword>
<organism evidence="5 6">
    <name type="scientific">Pseudobdellovibrio exovorus JSS</name>
    <dbReference type="NCBI Taxonomy" id="1184267"/>
    <lineage>
        <taxon>Bacteria</taxon>
        <taxon>Pseudomonadati</taxon>
        <taxon>Bdellovibrionota</taxon>
        <taxon>Bdellovibrionia</taxon>
        <taxon>Bdellovibrionales</taxon>
        <taxon>Pseudobdellovibrionaceae</taxon>
        <taxon>Pseudobdellovibrio</taxon>
    </lineage>
</organism>